<name>A0A2V4B8M4_9PSEU</name>
<dbReference type="AlphaFoldDB" id="A0A2V4B8M4"/>
<evidence type="ECO:0000256" key="2">
    <source>
        <dbReference type="ARBA" id="ARBA00022475"/>
    </source>
</evidence>
<dbReference type="RefSeq" id="WP_112279634.1">
    <property type="nucleotide sequence ID" value="NZ_MASW01000001.1"/>
</dbReference>
<evidence type="ECO:0000256" key="3">
    <source>
        <dbReference type="ARBA" id="ARBA00022692"/>
    </source>
</evidence>
<evidence type="ECO:0000256" key="1">
    <source>
        <dbReference type="ARBA" id="ARBA00004651"/>
    </source>
</evidence>
<keyword evidence="3" id="KW-0812">Transmembrane</keyword>
<dbReference type="EMBL" id="MASW01000001">
    <property type="protein sequence ID" value="PXY31607.1"/>
    <property type="molecule type" value="Genomic_DNA"/>
</dbReference>
<evidence type="ECO:0000313" key="7">
    <source>
        <dbReference type="EMBL" id="PXY31607.1"/>
    </source>
</evidence>
<evidence type="ECO:0000313" key="8">
    <source>
        <dbReference type="Proteomes" id="UP000249915"/>
    </source>
</evidence>
<accession>A0A2V4B8M4</accession>
<reference evidence="7 8" key="1">
    <citation type="submission" date="2016-07" db="EMBL/GenBank/DDBJ databases">
        <title>Draft genome sequence of Prauserella muralis DSM 45305, isolated from a mould-covered wall in an indoor environment.</title>
        <authorList>
            <person name="Ruckert C."/>
            <person name="Albersmeier A."/>
            <person name="Jiang C.-L."/>
            <person name="Jiang Y."/>
            <person name="Kalinowski J."/>
            <person name="Schneider O."/>
            <person name="Winkler A."/>
            <person name="Zotchev S.B."/>
        </authorList>
    </citation>
    <scope>NUCLEOTIDE SEQUENCE [LARGE SCALE GENOMIC DNA]</scope>
    <source>
        <strain evidence="7 8">DSM 45305</strain>
    </source>
</reference>
<dbReference type="Proteomes" id="UP000249915">
    <property type="component" value="Unassembled WGS sequence"/>
</dbReference>
<sequence length="741" mass="76460">MSSVRLALRVLRVDGRTRTSAILTGLGVAVATALVLLLVGLPFATEARGERSMWQEPSYSSGEDGPATLLLTSSEDYADGSKVERVDVAPLTDPRAIDLPPGIDRLPGPGETLLSPELARLVDGTPGSQLGDRFGEVVGVLGEDALQYPDQLVALVGHTPQTITPGALRQDGFAVGGAEQDPLLQLLAGVGVVVLLVPSLVLVASAARLTAARRERRLAALRLAGATPRQVVEMVAAETAIAAVGGAAIGFAVSPVLHSLAAHVPWNGGTWQPGDFTLPLAVSLPITVAMPVLVLLAAVLALRRVVSTPLGAAGSHARKPLHWWRLLALPLAGLAFTLAVTADEPTMMTVLGGLLLIVASAALVGPWVTSAVGGIFVRIWRRPAMLLAGRRLRDDPRGAYRASAGVVLAVFTGSMALTLLPTFESMAGSSSPYRDSVLYVPGLDAAEARQIAERADADLARYGQRERTAQVGEVYLSRGPDSGESAMVLDCASAGTLLRLDMDGACAGQPGVYAEYPMNLNGVHVSAIWNEPGPALAADTPVRPIRATDADVSSVPVIDPAVLPSGFEPQAVTVAVAATEANREVVRTALAGAAGGVQVESREMRLADQQTQLEDLRRVTVIGLIAAGALSGCSAAIATAGSVMDRRRTFGALLAAGTPVRVLARALRTEAAMPAMVATVGAGAVGVLVGMGLFSLVDDGSVVLSPWILAPVVLGVGVALLAASVCRPALNRVRAEPLADE</sequence>
<keyword evidence="8" id="KW-1185">Reference proteome</keyword>
<dbReference type="Pfam" id="PF02687">
    <property type="entry name" value="FtsX"/>
    <property type="match status" value="1"/>
</dbReference>
<organism evidence="7 8">
    <name type="scientific">Prauserella muralis</name>
    <dbReference type="NCBI Taxonomy" id="588067"/>
    <lineage>
        <taxon>Bacteria</taxon>
        <taxon>Bacillati</taxon>
        <taxon>Actinomycetota</taxon>
        <taxon>Actinomycetes</taxon>
        <taxon>Pseudonocardiales</taxon>
        <taxon>Pseudonocardiaceae</taxon>
        <taxon>Prauserella</taxon>
    </lineage>
</organism>
<keyword evidence="5" id="KW-0472">Membrane</keyword>
<comment type="caution">
    <text evidence="7">The sequence shown here is derived from an EMBL/GenBank/DDBJ whole genome shotgun (WGS) entry which is preliminary data.</text>
</comment>
<evidence type="ECO:0000259" key="6">
    <source>
        <dbReference type="Pfam" id="PF02687"/>
    </source>
</evidence>
<gene>
    <name evidence="7" type="ORF">BAY60_04365</name>
</gene>
<feature type="domain" description="ABC3 transporter permease C-terminal" evidence="6">
    <location>
        <begin position="192"/>
        <end position="307"/>
    </location>
</feature>
<protein>
    <submittedName>
        <fullName evidence="7">Permease</fullName>
    </submittedName>
</protein>
<evidence type="ECO:0000256" key="5">
    <source>
        <dbReference type="ARBA" id="ARBA00023136"/>
    </source>
</evidence>
<proteinExistence type="predicted"/>
<dbReference type="InterPro" id="IPR003838">
    <property type="entry name" value="ABC3_permease_C"/>
</dbReference>
<keyword evidence="4" id="KW-1133">Transmembrane helix</keyword>
<comment type="subcellular location">
    <subcellularLocation>
        <location evidence="1">Cell membrane</location>
        <topology evidence="1">Multi-pass membrane protein</topology>
    </subcellularLocation>
</comment>
<dbReference type="OrthoDB" id="4871813at2"/>
<dbReference type="GO" id="GO:0005886">
    <property type="term" value="C:plasma membrane"/>
    <property type="evidence" value="ECO:0007669"/>
    <property type="project" value="UniProtKB-SubCell"/>
</dbReference>
<keyword evidence="2" id="KW-1003">Cell membrane</keyword>
<evidence type="ECO:0000256" key="4">
    <source>
        <dbReference type="ARBA" id="ARBA00022989"/>
    </source>
</evidence>